<proteinExistence type="predicted"/>
<dbReference type="Gene3D" id="3.20.20.30">
    <property type="entry name" value="Luciferase-like domain"/>
    <property type="match status" value="1"/>
</dbReference>
<dbReference type="Pfam" id="PF00296">
    <property type="entry name" value="Bac_luciferase"/>
    <property type="match status" value="1"/>
</dbReference>
<accession>A0A1T3P5Y2</accession>
<dbReference type="RefSeq" id="WP_078978654.1">
    <property type="nucleotide sequence ID" value="NZ_MWQN01000001.1"/>
</dbReference>
<organism evidence="3 4">
    <name type="scientific">Embleya scabrispora</name>
    <dbReference type="NCBI Taxonomy" id="159449"/>
    <lineage>
        <taxon>Bacteria</taxon>
        <taxon>Bacillati</taxon>
        <taxon>Actinomycetota</taxon>
        <taxon>Actinomycetes</taxon>
        <taxon>Kitasatosporales</taxon>
        <taxon>Streptomycetaceae</taxon>
        <taxon>Embleya</taxon>
    </lineage>
</organism>
<dbReference type="Proteomes" id="UP000190037">
    <property type="component" value="Unassembled WGS sequence"/>
</dbReference>
<dbReference type="InterPro" id="IPR022526">
    <property type="entry name" value="F420_Rv3093c"/>
</dbReference>
<dbReference type="InterPro" id="IPR050564">
    <property type="entry name" value="F420-G6PD/mer"/>
</dbReference>
<evidence type="ECO:0000313" key="4">
    <source>
        <dbReference type="Proteomes" id="UP000190037"/>
    </source>
</evidence>
<keyword evidence="1" id="KW-0560">Oxidoreductase</keyword>
<dbReference type="PANTHER" id="PTHR43244">
    <property type="match status" value="1"/>
</dbReference>
<dbReference type="NCBIfam" id="TIGR03841">
    <property type="entry name" value="F420_Rv3093c"/>
    <property type="match status" value="1"/>
</dbReference>
<dbReference type="STRING" id="159449.B4N89_28610"/>
<protein>
    <submittedName>
        <fullName evidence="3">LLM class F420-dependent oxidoreductase</fullName>
    </submittedName>
</protein>
<dbReference type="EMBL" id="MWQN01000001">
    <property type="protein sequence ID" value="OPC84361.1"/>
    <property type="molecule type" value="Genomic_DNA"/>
</dbReference>
<dbReference type="OrthoDB" id="3457164at2"/>
<gene>
    <name evidence="3" type="ORF">B4N89_28610</name>
</gene>
<comment type="caution">
    <text evidence="3">The sequence shown here is derived from an EMBL/GenBank/DDBJ whole genome shotgun (WGS) entry which is preliminary data.</text>
</comment>
<feature type="domain" description="Luciferase-like" evidence="2">
    <location>
        <begin position="13"/>
        <end position="297"/>
    </location>
</feature>
<evidence type="ECO:0000313" key="3">
    <source>
        <dbReference type="EMBL" id="OPC84361.1"/>
    </source>
</evidence>
<evidence type="ECO:0000259" key="2">
    <source>
        <dbReference type="Pfam" id="PF00296"/>
    </source>
</evidence>
<dbReference type="CDD" id="cd01097">
    <property type="entry name" value="Tetrahydromethanopterin_reductase"/>
    <property type="match status" value="1"/>
</dbReference>
<dbReference type="PANTHER" id="PTHR43244:SF1">
    <property type="entry name" value="5,10-METHYLENETETRAHYDROMETHANOPTERIN REDUCTASE"/>
    <property type="match status" value="1"/>
</dbReference>
<name>A0A1T3P5Y2_9ACTN</name>
<dbReference type="SUPFAM" id="SSF51679">
    <property type="entry name" value="Bacterial luciferase-like"/>
    <property type="match status" value="1"/>
</dbReference>
<sequence>MDQARFGITVPLNAPLTEHPRLIRELRKAGYTDVWSAEVDGSDGFTPLAVAALADPDVRLGTAIVSPYTRGPATLAMTAAALAEVAPGRFHLGLGAGSAPIVEGWNGAEFTRPYQRVRDTVRFLRAAFAGEKVTEEYETFAVRGFRLSRPPQSPPPILVAALRPGMLRLAGREADGAILNWLSAEDVERVVPHVREGGPDKEVVARIFVVPTGDRDTARAIGRRMITAYLTVPVYADFHRWLGREEQLAPMWEAWAEGDRKRALDLVPDTVLDDLIVHGEPAECRARIARYVAAGVTVPVLAVIDPRPGADPIEAALALAPTAG</sequence>
<keyword evidence="4" id="KW-1185">Reference proteome</keyword>
<dbReference type="AlphaFoldDB" id="A0A1T3P5Y2"/>
<dbReference type="InterPro" id="IPR036661">
    <property type="entry name" value="Luciferase-like_sf"/>
</dbReference>
<dbReference type="InterPro" id="IPR011251">
    <property type="entry name" value="Luciferase-like_dom"/>
</dbReference>
<evidence type="ECO:0000256" key="1">
    <source>
        <dbReference type="ARBA" id="ARBA00023002"/>
    </source>
</evidence>
<dbReference type="GO" id="GO:0016705">
    <property type="term" value="F:oxidoreductase activity, acting on paired donors, with incorporation or reduction of molecular oxygen"/>
    <property type="evidence" value="ECO:0007669"/>
    <property type="project" value="InterPro"/>
</dbReference>
<reference evidence="3 4" key="1">
    <citation type="submission" date="2017-03" db="EMBL/GenBank/DDBJ databases">
        <title>Draft genome sequence of Streptomyces scabrisporus NF3, endophyte isolated from Amphipterygium adstringens.</title>
        <authorList>
            <person name="Vazquez M."/>
            <person name="Ceapa C.D."/>
            <person name="Rodriguez Luna D."/>
            <person name="Sanchez Esquivel S."/>
        </authorList>
    </citation>
    <scope>NUCLEOTIDE SEQUENCE [LARGE SCALE GENOMIC DNA]</scope>
    <source>
        <strain evidence="3 4">NF3</strain>
    </source>
</reference>